<name>A0ABQ8ID66_9ROSI</name>
<evidence type="ECO:0000256" key="1">
    <source>
        <dbReference type="ARBA" id="ARBA00022741"/>
    </source>
</evidence>
<dbReference type="InterPro" id="IPR011009">
    <property type="entry name" value="Kinase-like_dom_sf"/>
</dbReference>
<dbReference type="InterPro" id="IPR000719">
    <property type="entry name" value="Prot_kinase_dom"/>
</dbReference>
<dbReference type="SUPFAM" id="SSF56112">
    <property type="entry name" value="Protein kinase-like (PK-like)"/>
    <property type="match status" value="2"/>
</dbReference>
<dbReference type="Pfam" id="PF00069">
    <property type="entry name" value="Pkinase"/>
    <property type="match status" value="1"/>
</dbReference>
<dbReference type="Proteomes" id="UP000827721">
    <property type="component" value="Unassembled WGS sequence"/>
</dbReference>
<sequence length="495" mass="56845">MMSWFFRGSKDRDAAKKDELMTKNGKILLETMMHSRQGSRYLDRIRYKTIGLFFRSRKYLEKAKKEEFMMENWKILLETLITASNGKYNPILNFSAEELMSATNNYSRLNVVKSDGFYELYKGNFLDQERTFSVMKFTDKNYMSSVYAHQCCCNNIAFASQMHQKNVLELIGCCLETQIPVLVFESVEHGTLLDRICSNGHQPSFEPLLWTQRLKIAMEIANAVAYLHVGFSRPIVFRDIKLANILFDDEYGAKLFDFSLCAFIPEGETHISYESICGTIGYLAPEYLSMGHYNEKCDVYSFDPSIIGTTIYPEKEQQLKAFAEIALKCISDPPQDRPTMVDVAKQLRQMYLSSITFNLLSGVDFHSSDLSSSGHPQVISMSLYLRTSKSAKETEEAAAAFVMRNGEVLLQKLNTYCNGKCNPIRYLQDRPVSVMKFAIKHETLDTDQCCFNKIVFISQMRHKNILKLIGFCLEAWIPVLVFERVEYGTLANRIS</sequence>
<feature type="domain" description="Protein kinase" evidence="3">
    <location>
        <begin position="106"/>
        <end position="378"/>
    </location>
</feature>
<dbReference type="EMBL" id="JAFEMO010000003">
    <property type="protein sequence ID" value="KAH7574588.1"/>
    <property type="molecule type" value="Genomic_DNA"/>
</dbReference>
<dbReference type="SMART" id="SM00220">
    <property type="entry name" value="S_TKc"/>
    <property type="match status" value="1"/>
</dbReference>
<dbReference type="PANTHER" id="PTHR27005:SF466">
    <property type="entry name" value="NON-FUNCTIONAL PSEUDOKINASE ZED1-LIKE"/>
    <property type="match status" value="1"/>
</dbReference>
<evidence type="ECO:0000313" key="5">
    <source>
        <dbReference type="Proteomes" id="UP000827721"/>
    </source>
</evidence>
<dbReference type="Gene3D" id="1.10.510.10">
    <property type="entry name" value="Transferase(Phosphotransferase) domain 1"/>
    <property type="match status" value="1"/>
</dbReference>
<evidence type="ECO:0000259" key="3">
    <source>
        <dbReference type="PROSITE" id="PS50011"/>
    </source>
</evidence>
<comment type="caution">
    <text evidence="4">The sequence shown here is derived from an EMBL/GenBank/DDBJ whole genome shotgun (WGS) entry which is preliminary data.</text>
</comment>
<gene>
    <name evidence="4" type="ORF">JRO89_XS03G0317300</name>
</gene>
<reference evidence="4 5" key="1">
    <citation type="submission" date="2021-02" db="EMBL/GenBank/DDBJ databases">
        <title>Plant Genome Project.</title>
        <authorList>
            <person name="Zhang R.-G."/>
        </authorList>
    </citation>
    <scope>NUCLEOTIDE SEQUENCE [LARGE SCALE GENOMIC DNA]</scope>
    <source>
        <tissue evidence="4">Leaves</tissue>
    </source>
</reference>
<dbReference type="PROSITE" id="PS50011">
    <property type="entry name" value="PROTEIN_KINASE_DOM"/>
    <property type="match status" value="1"/>
</dbReference>
<organism evidence="4 5">
    <name type="scientific">Xanthoceras sorbifolium</name>
    <dbReference type="NCBI Taxonomy" id="99658"/>
    <lineage>
        <taxon>Eukaryota</taxon>
        <taxon>Viridiplantae</taxon>
        <taxon>Streptophyta</taxon>
        <taxon>Embryophyta</taxon>
        <taxon>Tracheophyta</taxon>
        <taxon>Spermatophyta</taxon>
        <taxon>Magnoliopsida</taxon>
        <taxon>eudicotyledons</taxon>
        <taxon>Gunneridae</taxon>
        <taxon>Pentapetalae</taxon>
        <taxon>rosids</taxon>
        <taxon>malvids</taxon>
        <taxon>Sapindales</taxon>
        <taxon>Sapindaceae</taxon>
        <taxon>Xanthoceroideae</taxon>
        <taxon>Xanthoceras</taxon>
    </lineage>
</organism>
<evidence type="ECO:0000256" key="2">
    <source>
        <dbReference type="ARBA" id="ARBA00022840"/>
    </source>
</evidence>
<accession>A0ABQ8ID66</accession>
<evidence type="ECO:0000313" key="4">
    <source>
        <dbReference type="EMBL" id="KAH7574588.1"/>
    </source>
</evidence>
<proteinExistence type="predicted"/>
<dbReference type="Gene3D" id="3.30.200.20">
    <property type="entry name" value="Phosphorylase Kinase, domain 1"/>
    <property type="match status" value="2"/>
</dbReference>
<dbReference type="PANTHER" id="PTHR27005">
    <property type="entry name" value="WALL-ASSOCIATED RECEPTOR KINASE-LIKE 21"/>
    <property type="match status" value="1"/>
</dbReference>
<keyword evidence="5" id="KW-1185">Reference proteome</keyword>
<dbReference type="InterPro" id="IPR045274">
    <property type="entry name" value="WAK-like"/>
</dbReference>
<keyword evidence="1" id="KW-0547">Nucleotide-binding</keyword>
<keyword evidence="2" id="KW-0067">ATP-binding</keyword>
<protein>
    <recommendedName>
        <fullName evidence="3">Protein kinase domain-containing protein</fullName>
    </recommendedName>
</protein>